<dbReference type="EC" id="1.1.99.2" evidence="7"/>
<evidence type="ECO:0000256" key="4">
    <source>
        <dbReference type="ARBA" id="ARBA00023002"/>
    </source>
</evidence>
<reference evidence="10" key="1">
    <citation type="submission" date="2020-10" db="EMBL/GenBank/DDBJ databases">
        <title>Unveiling of a novel bifunctional photoreceptor, Dualchrome1, isolated from a cosmopolitan green alga.</title>
        <authorList>
            <person name="Suzuki S."/>
            <person name="Kawachi M."/>
        </authorList>
    </citation>
    <scope>NUCLEOTIDE SEQUENCE</scope>
    <source>
        <strain evidence="10">NIES 2893</strain>
    </source>
</reference>
<evidence type="ECO:0000259" key="9">
    <source>
        <dbReference type="Pfam" id="PF01266"/>
    </source>
</evidence>
<dbReference type="PANTHER" id="PTHR43104:SF4">
    <property type="entry name" value="L-2-HYDROXYGLUTARATE DEHYDROGENASE, MITOCHONDRIAL"/>
    <property type="match status" value="1"/>
</dbReference>
<comment type="similarity">
    <text evidence="6">Belongs to the L2HGDH family.</text>
</comment>
<organism evidence="10 11">
    <name type="scientific">Pycnococcus provasolii</name>
    <dbReference type="NCBI Taxonomy" id="41880"/>
    <lineage>
        <taxon>Eukaryota</taxon>
        <taxon>Viridiplantae</taxon>
        <taxon>Chlorophyta</taxon>
        <taxon>Pseudoscourfieldiophyceae</taxon>
        <taxon>Pseudoscourfieldiales</taxon>
        <taxon>Pycnococcaceae</taxon>
        <taxon>Pycnococcus</taxon>
    </lineage>
</organism>
<sequence>MAHTLSLRLWSSTRIHVVSSHYYSHSLYYFRRAFASSSSTPLPLGEVAAVVVGGGAVGLAVARCLAMSPAINTDEGVVLLESESHVGTATSSRNSEVIHAGIYYPANSSKNRMCHRGRGLLYDYLAERGIAHDKVGKLIVAPDERDAERLRELFEGASARGAPDLEMLTPAQARAMEPALRCDGGAIHSPHTGIFDSHAYMSALHADVENSGGVVVTNTHVLGGQVRPDGEGFTLRAVDVESGDQTMVSARYLVNAAGLHAMEIHDAIAAPLKYAPELQPGRVRYAKGSYFVLKGGRSACPFRRLIYPLPEIGGLGVHLTLDLGGQPRFGPDVEFLPGEPSSFDDIYDVSASRAPDFERAIRAYWPEMPSGMLEPSYAGIRAKLPSGDFGVFGPDEHGVDGLVHILGIESPGLTSSLALAEDVVAKLTTVR</sequence>
<dbReference type="GO" id="GO:0047545">
    <property type="term" value="F:(S)-2-hydroxyglutarate dehydrogenase activity"/>
    <property type="evidence" value="ECO:0007669"/>
    <property type="project" value="UniProtKB-EC"/>
</dbReference>
<evidence type="ECO:0000256" key="5">
    <source>
        <dbReference type="ARBA" id="ARBA00036066"/>
    </source>
</evidence>
<dbReference type="InterPro" id="IPR036188">
    <property type="entry name" value="FAD/NAD-bd_sf"/>
</dbReference>
<keyword evidence="3" id="KW-0274">FAD</keyword>
<evidence type="ECO:0000256" key="2">
    <source>
        <dbReference type="ARBA" id="ARBA00022630"/>
    </source>
</evidence>
<keyword evidence="4" id="KW-0560">Oxidoreductase</keyword>
<dbReference type="SUPFAM" id="SSF51905">
    <property type="entry name" value="FAD/NAD(P)-binding domain"/>
    <property type="match status" value="1"/>
</dbReference>
<evidence type="ECO:0000256" key="7">
    <source>
        <dbReference type="ARBA" id="ARBA00038878"/>
    </source>
</evidence>
<evidence type="ECO:0000256" key="3">
    <source>
        <dbReference type="ARBA" id="ARBA00022827"/>
    </source>
</evidence>
<comment type="caution">
    <text evidence="10">The sequence shown here is derived from an EMBL/GenBank/DDBJ whole genome shotgun (WGS) entry which is preliminary data.</text>
</comment>
<evidence type="ECO:0000256" key="1">
    <source>
        <dbReference type="ARBA" id="ARBA00001974"/>
    </source>
</evidence>
<evidence type="ECO:0000313" key="10">
    <source>
        <dbReference type="EMBL" id="GHP02814.1"/>
    </source>
</evidence>
<dbReference type="Gene3D" id="3.30.9.10">
    <property type="entry name" value="D-Amino Acid Oxidase, subunit A, domain 2"/>
    <property type="match status" value="1"/>
</dbReference>
<evidence type="ECO:0000256" key="8">
    <source>
        <dbReference type="ARBA" id="ARBA00041137"/>
    </source>
</evidence>
<feature type="domain" description="FAD dependent oxidoreductase" evidence="9">
    <location>
        <begin position="50"/>
        <end position="424"/>
    </location>
</feature>
<dbReference type="InterPro" id="IPR006076">
    <property type="entry name" value="FAD-dep_OxRdtase"/>
</dbReference>
<proteinExistence type="inferred from homology"/>
<dbReference type="Proteomes" id="UP000660262">
    <property type="component" value="Unassembled WGS sequence"/>
</dbReference>
<evidence type="ECO:0000256" key="6">
    <source>
        <dbReference type="ARBA" id="ARBA00037941"/>
    </source>
</evidence>
<keyword evidence="2" id="KW-0285">Flavoprotein</keyword>
<keyword evidence="11" id="KW-1185">Reference proteome</keyword>
<dbReference type="Gene3D" id="3.50.50.60">
    <property type="entry name" value="FAD/NAD(P)-binding domain"/>
    <property type="match status" value="1"/>
</dbReference>
<dbReference type="Pfam" id="PF01266">
    <property type="entry name" value="DAO"/>
    <property type="match status" value="1"/>
</dbReference>
<dbReference type="OrthoDB" id="498204at2759"/>
<dbReference type="AlphaFoldDB" id="A0A830H6Y1"/>
<comment type="catalytic activity">
    <reaction evidence="5">
        <text>(S)-2-hydroxyglutarate + A = 2-oxoglutarate + AH2</text>
        <dbReference type="Rhea" id="RHEA:21252"/>
        <dbReference type="ChEBI" id="CHEBI:13193"/>
        <dbReference type="ChEBI" id="CHEBI:16782"/>
        <dbReference type="ChEBI" id="CHEBI:16810"/>
        <dbReference type="ChEBI" id="CHEBI:17499"/>
        <dbReference type="EC" id="1.1.99.2"/>
    </reaction>
</comment>
<accession>A0A830H6Y1</accession>
<name>A0A830H6Y1_9CHLO</name>
<protein>
    <recommendedName>
        <fullName evidence="8">L-2-hydroxyglutarate dehydrogenase, mitochondrial</fullName>
        <ecNumber evidence="7">1.1.99.2</ecNumber>
    </recommendedName>
</protein>
<dbReference type="EMBL" id="BNJQ01000004">
    <property type="protein sequence ID" value="GHP02814.1"/>
    <property type="molecule type" value="Genomic_DNA"/>
</dbReference>
<evidence type="ECO:0000313" key="11">
    <source>
        <dbReference type="Proteomes" id="UP000660262"/>
    </source>
</evidence>
<gene>
    <name evidence="10" type="ORF">PPROV_000156900</name>
</gene>
<comment type="cofactor">
    <cofactor evidence="1">
        <name>FAD</name>
        <dbReference type="ChEBI" id="CHEBI:57692"/>
    </cofactor>
</comment>
<dbReference type="PANTHER" id="PTHR43104">
    <property type="entry name" value="L-2-HYDROXYGLUTARATE DEHYDROGENASE, MITOCHONDRIAL"/>
    <property type="match status" value="1"/>
</dbReference>